<reference evidence="2" key="1">
    <citation type="journal article" date="2019" name="Int. J. Syst. Evol. Microbiol.">
        <title>The Global Catalogue of Microorganisms (GCM) 10K type strain sequencing project: providing services to taxonomists for standard genome sequencing and annotation.</title>
        <authorList>
            <consortium name="The Broad Institute Genomics Platform"/>
            <consortium name="The Broad Institute Genome Sequencing Center for Infectious Disease"/>
            <person name="Wu L."/>
            <person name="Ma J."/>
        </authorList>
    </citation>
    <scope>NUCLEOTIDE SEQUENCE [LARGE SCALE GENOMIC DNA]</scope>
    <source>
        <strain evidence="2">JCM 14234</strain>
    </source>
</reference>
<dbReference type="PANTHER" id="PTHR38460">
    <property type="entry name" value="TAUTOMERASE YOLI-RELATED"/>
    <property type="match status" value="1"/>
</dbReference>
<gene>
    <name evidence="1" type="ORF">GCM10010528_12370</name>
</gene>
<dbReference type="EMBL" id="BAAAVS010000019">
    <property type="protein sequence ID" value="GAA3032744.1"/>
    <property type="molecule type" value="Genomic_DNA"/>
</dbReference>
<name>A0ABP6LA37_9ACTN</name>
<dbReference type="SUPFAM" id="SSF55331">
    <property type="entry name" value="Tautomerase/MIF"/>
    <property type="match status" value="1"/>
</dbReference>
<dbReference type="Gene3D" id="3.30.429.10">
    <property type="entry name" value="Macrophage Migration Inhibitory Factor"/>
    <property type="match status" value="1"/>
</dbReference>
<accession>A0ABP6LA37</accession>
<proteinExistence type="predicted"/>
<sequence length="133" mass="15070">MTVPHAQIEVRRQWAVEEEVAIINAVHDSLVAAFRIPQGDKHIRLVVHEPHRFAHPPNLQQPEYLTLIHIDCFEGRSVDAKRQLYREIIDRLEPFGIPADYVSITVRDIPTSNWGIRGGEAACDVDLGFDVGV</sequence>
<dbReference type="PANTHER" id="PTHR38460:SF1">
    <property type="entry name" value="TAUTOMERASE YOLI-RELATED"/>
    <property type="match status" value="1"/>
</dbReference>
<protein>
    <submittedName>
        <fullName evidence="1">Tautomerase family protein</fullName>
    </submittedName>
</protein>
<dbReference type="Pfam" id="PF14552">
    <property type="entry name" value="Tautomerase_2"/>
    <property type="match status" value="1"/>
</dbReference>
<keyword evidence="2" id="KW-1185">Reference proteome</keyword>
<dbReference type="InterPro" id="IPR014347">
    <property type="entry name" value="Tautomerase/MIF_sf"/>
</dbReference>
<comment type="caution">
    <text evidence="1">The sequence shown here is derived from an EMBL/GenBank/DDBJ whole genome shotgun (WGS) entry which is preliminary data.</text>
</comment>
<dbReference type="Proteomes" id="UP001501035">
    <property type="component" value="Unassembled WGS sequence"/>
</dbReference>
<organism evidence="1 2">
    <name type="scientific">Gordonia defluvii</name>
    <dbReference type="NCBI Taxonomy" id="283718"/>
    <lineage>
        <taxon>Bacteria</taxon>
        <taxon>Bacillati</taxon>
        <taxon>Actinomycetota</taxon>
        <taxon>Actinomycetes</taxon>
        <taxon>Mycobacteriales</taxon>
        <taxon>Gordoniaceae</taxon>
        <taxon>Gordonia</taxon>
    </lineage>
</organism>
<evidence type="ECO:0000313" key="1">
    <source>
        <dbReference type="EMBL" id="GAA3032744.1"/>
    </source>
</evidence>
<evidence type="ECO:0000313" key="2">
    <source>
        <dbReference type="Proteomes" id="UP001501035"/>
    </source>
</evidence>
<dbReference type="InterPro" id="IPR037479">
    <property type="entry name" value="Tauto_MSAD"/>
</dbReference>